<organism evidence="12 13">
    <name type="scientific">Torulaspora globosa</name>
    <dbReference type="NCBI Taxonomy" id="48254"/>
    <lineage>
        <taxon>Eukaryota</taxon>
        <taxon>Fungi</taxon>
        <taxon>Dikarya</taxon>
        <taxon>Ascomycota</taxon>
        <taxon>Saccharomycotina</taxon>
        <taxon>Saccharomycetes</taxon>
        <taxon>Saccharomycetales</taxon>
        <taxon>Saccharomycetaceae</taxon>
        <taxon>Torulaspora</taxon>
    </lineage>
</organism>
<dbReference type="GO" id="GO:0000030">
    <property type="term" value="F:mannosyltransferase activity"/>
    <property type="evidence" value="ECO:0007669"/>
    <property type="project" value="TreeGrafter"/>
</dbReference>
<comment type="pathway">
    <text evidence="2 11">Glycolipid biosynthesis; glycosylphosphatidylinositol-anchor biosynthesis.</text>
</comment>
<proteinExistence type="inferred from homology"/>
<keyword evidence="9 11" id="KW-0472">Membrane</keyword>
<evidence type="ECO:0000256" key="3">
    <source>
        <dbReference type="ARBA" id="ARBA00010345"/>
    </source>
</evidence>
<keyword evidence="10" id="KW-0325">Glycoprotein</keyword>
<keyword evidence="13" id="KW-1185">Reference proteome</keyword>
<evidence type="ECO:0000256" key="6">
    <source>
        <dbReference type="ARBA" id="ARBA00022692"/>
    </source>
</evidence>
<sequence>MGVKSRFTVVFEEAEDVGERLEALGDELRVRGGSDVVVQQRWVIDSLEPGIDGERRVTWSSGGIEGSKLARVVSATLSPGFNVYSTEIGQLSRSFETPFYQLYHSRDPQFREYVPVDLAGIWSRLDPGKCDIEVKMSGNRTEIAQWCLLRDNENITFRKEPDIDACEAGIFYLDTRDSIDVNLSGLRCKWSDDGVLQKCQKTTLFYKTSHFPFRSLDQPTVELETPVGLHPKMFIDLTNSHASEKCGYFLHLTLPVDLFVDRFQSSPLFLYGAQDLELPEYKLRNETWGSESLFELDAEQLNEITLHSRYVEPVAGNQSKTVDFTPLLFRACDSDEKTLLENPFYSRGLGYESFFTPNTIFGAFPLRSLEVTIPRPDTAHYETTKLVTLTCLLVSLVYILLKIIVKPRSGRHTAK</sequence>
<evidence type="ECO:0000256" key="11">
    <source>
        <dbReference type="RuleBase" id="RU366056"/>
    </source>
</evidence>
<protein>
    <recommendedName>
        <fullName evidence="4 11">Protein PBN1</fullName>
    </recommendedName>
</protein>
<keyword evidence="8 11" id="KW-1133">Transmembrane helix</keyword>
<keyword evidence="6 11" id="KW-0812">Transmembrane</keyword>
<comment type="subcellular location">
    <subcellularLocation>
        <location evidence="11">Endoplasmic reticulum membrane</location>
        <topology evidence="11">Single-pass membrane protein</topology>
    </subcellularLocation>
    <subcellularLocation>
        <location evidence="1">Endoplasmic reticulum membrane</location>
        <topology evidence="1">Single-pass type III membrane protein</topology>
    </subcellularLocation>
</comment>
<keyword evidence="5 11" id="KW-0337">GPI-anchor biosynthesis</keyword>
<accession>A0A7H9HQS5</accession>
<evidence type="ECO:0000256" key="5">
    <source>
        <dbReference type="ARBA" id="ARBA00022502"/>
    </source>
</evidence>
<evidence type="ECO:0000256" key="2">
    <source>
        <dbReference type="ARBA" id="ARBA00004687"/>
    </source>
</evidence>
<dbReference type="PANTHER" id="PTHR28533:SF1">
    <property type="entry name" value="PROTEIN PBN1"/>
    <property type="match status" value="1"/>
</dbReference>
<keyword evidence="7 11" id="KW-0256">Endoplasmic reticulum</keyword>
<evidence type="ECO:0000256" key="1">
    <source>
        <dbReference type="ARBA" id="ARBA00004643"/>
    </source>
</evidence>
<evidence type="ECO:0000256" key="8">
    <source>
        <dbReference type="ARBA" id="ARBA00022989"/>
    </source>
</evidence>
<dbReference type="UniPathway" id="UPA00196"/>
<gene>
    <name evidence="12" type="ORF">HG537_0B00320</name>
</gene>
<dbReference type="SMART" id="SM00780">
    <property type="entry name" value="PIG-X"/>
    <property type="match status" value="1"/>
</dbReference>
<feature type="transmembrane region" description="Helical" evidence="11">
    <location>
        <begin position="386"/>
        <end position="405"/>
    </location>
</feature>
<evidence type="ECO:0000256" key="4">
    <source>
        <dbReference type="ARBA" id="ARBA00020410"/>
    </source>
</evidence>
<evidence type="ECO:0000256" key="7">
    <source>
        <dbReference type="ARBA" id="ARBA00022824"/>
    </source>
</evidence>
<name>A0A7H9HQS5_9SACH</name>
<comment type="function">
    <text evidence="11">Required for proper folding and/or the stability of a subset of proteins in the endoplasmic reticulum. Component of glycosylphosphatidylinositol-mannosyltransferase 1 which transfers the first of the 4 mannoses in the GPI-anchor precursors during GPI-anchor biosynthesis. Probably acts by stabilizing the mannosyltransferase GPI14.</text>
</comment>
<evidence type="ECO:0000256" key="10">
    <source>
        <dbReference type="ARBA" id="ARBA00023180"/>
    </source>
</evidence>
<dbReference type="InterPro" id="IPR042322">
    <property type="entry name" value="Pbn1"/>
</dbReference>
<evidence type="ECO:0000313" key="12">
    <source>
        <dbReference type="EMBL" id="QLQ78682.1"/>
    </source>
</evidence>
<dbReference type="Pfam" id="PF08320">
    <property type="entry name" value="PIG-X"/>
    <property type="match status" value="1"/>
</dbReference>
<dbReference type="OrthoDB" id="5546453at2759"/>
<dbReference type="EMBL" id="CP059268">
    <property type="protein sequence ID" value="QLQ78682.1"/>
    <property type="molecule type" value="Genomic_DNA"/>
</dbReference>
<dbReference type="InterPro" id="IPR013233">
    <property type="entry name" value="PIG-X/PBN1"/>
</dbReference>
<reference evidence="12 13" key="1">
    <citation type="submission" date="2020-06" db="EMBL/GenBank/DDBJ databases">
        <title>The yeast mating-type switching endonuclease HO is a domesticated member of an unorthodox homing genetic element family.</title>
        <authorList>
            <person name="Coughlan A.Y."/>
            <person name="Lombardi L."/>
            <person name="Braun-Galleani S."/>
            <person name="Martos A.R."/>
            <person name="Galeote V."/>
            <person name="Bigey F."/>
            <person name="Dequin S."/>
            <person name="Byrne K.P."/>
            <person name="Wolfe K.H."/>
        </authorList>
    </citation>
    <scope>NUCLEOTIDE SEQUENCE [LARGE SCALE GENOMIC DNA]</scope>
    <source>
        <strain evidence="12 13">CBS2947</strain>
    </source>
</reference>
<comment type="similarity">
    <text evidence="3 11">Belongs to the PIGX family.</text>
</comment>
<dbReference type="GO" id="GO:0006506">
    <property type="term" value="P:GPI anchor biosynthetic process"/>
    <property type="evidence" value="ECO:0007669"/>
    <property type="project" value="UniProtKB-UniPathway"/>
</dbReference>
<dbReference type="AlphaFoldDB" id="A0A7H9HQS5"/>
<dbReference type="GO" id="GO:1990529">
    <property type="term" value="C:glycosylphosphatidylinositol-mannosyltransferase I complex"/>
    <property type="evidence" value="ECO:0007669"/>
    <property type="project" value="TreeGrafter"/>
</dbReference>
<evidence type="ECO:0000313" key="13">
    <source>
        <dbReference type="Proteomes" id="UP000510647"/>
    </source>
</evidence>
<dbReference type="Proteomes" id="UP000510647">
    <property type="component" value="Chromosome 2"/>
</dbReference>
<dbReference type="GO" id="GO:0005789">
    <property type="term" value="C:endoplasmic reticulum membrane"/>
    <property type="evidence" value="ECO:0007669"/>
    <property type="project" value="UniProtKB-SubCell"/>
</dbReference>
<evidence type="ECO:0000256" key="9">
    <source>
        <dbReference type="ARBA" id="ARBA00023136"/>
    </source>
</evidence>
<dbReference type="PANTHER" id="PTHR28533">
    <property type="entry name" value="PROTEIN PBN1"/>
    <property type="match status" value="1"/>
</dbReference>